<dbReference type="InterPro" id="IPR013563">
    <property type="entry name" value="Oligopep_ABC_C"/>
</dbReference>
<dbReference type="PROSITE" id="PS50893">
    <property type="entry name" value="ABC_TRANSPORTER_2"/>
    <property type="match status" value="2"/>
</dbReference>
<evidence type="ECO:0000313" key="6">
    <source>
        <dbReference type="Proteomes" id="UP000196573"/>
    </source>
</evidence>
<keyword evidence="6" id="KW-1185">Reference proteome</keyword>
<accession>A0A1X7AMH8</accession>
<keyword evidence="5" id="KW-0378">Hydrolase</keyword>
<keyword evidence="2" id="KW-0547">Nucleotide-binding</keyword>
<dbReference type="RefSeq" id="WP_087111452.1">
    <property type="nucleotide sequence ID" value="NZ_CBCSCN010000007.1"/>
</dbReference>
<dbReference type="SUPFAM" id="SSF52540">
    <property type="entry name" value="P-loop containing nucleoside triphosphate hydrolases"/>
    <property type="match status" value="2"/>
</dbReference>
<sequence length="544" mass="61592">MTSSQNKKNTPLLQLTDMSVVIKNNQRTLVEDVSLTLHSGETLALVGESGAGKSLTAFAIAHLLPDSMTITGEIHFEGVRLDQQDNRYLQNLRGDKIGFVFQEPMTALNPLHRVGDQVAEVLIRHLGLKRQNARTEVIKLFEEVELPEPEQLFTRLPHQLSGGQRQRVVIAMAIACKPRLLIADEPTTALDVSLQHQIMNLLIRIQNKYGMALLFISHDLGLVRRYCQRACVMANKKIVEQGDTETLFTQPQHAVTRNLICSEPSGRPSPLLVKPERCLELEDFSVFYQPARRSWFRSTEQAKPTVQQLDLNIRAGETLGLVGESGSGKTTLGMALLKLLRTEGAYQFCGHPLHDCNEKQFRPYRKEIQLVLQDPFGSLNPRLTIRDIIEEGLVLHTDLTREQRQQLIRQTLEDVGFGEHQGCLEALLNRYPHEFSGGQRQRFALARALVLKPKLIIMDEPTSSLDRSLQQQLIELLRQLQHRYQIAYLFISHDLSVVRCLSHRLAVIQHGHIVETGDTEQVLTNPQHPYTQQMVSVAFPESPP</sequence>
<gene>
    <name evidence="5" type="primary">gsiA_3</name>
    <name evidence="5" type="ORF">EHSB41UT_03083</name>
</gene>
<dbReference type="Proteomes" id="UP000196573">
    <property type="component" value="Unassembled WGS sequence"/>
</dbReference>
<dbReference type="SMART" id="SM00382">
    <property type="entry name" value="AAA"/>
    <property type="match status" value="2"/>
</dbReference>
<dbReference type="GO" id="GO:0005524">
    <property type="term" value="F:ATP binding"/>
    <property type="evidence" value="ECO:0007669"/>
    <property type="project" value="UniProtKB-KW"/>
</dbReference>
<dbReference type="PANTHER" id="PTHR43776:SF8">
    <property type="entry name" value="ABC TRANSPORTER, ATP-BINDING PROTEIN"/>
    <property type="match status" value="1"/>
</dbReference>
<dbReference type="Pfam" id="PF08352">
    <property type="entry name" value="oligo_HPY"/>
    <property type="match status" value="1"/>
</dbReference>
<dbReference type="InterPro" id="IPR003593">
    <property type="entry name" value="AAA+_ATPase"/>
</dbReference>
<dbReference type="PANTHER" id="PTHR43776">
    <property type="entry name" value="TRANSPORT ATP-BINDING PROTEIN"/>
    <property type="match status" value="1"/>
</dbReference>
<evidence type="ECO:0000256" key="2">
    <source>
        <dbReference type="ARBA" id="ARBA00022741"/>
    </source>
</evidence>
<dbReference type="CDD" id="cd03257">
    <property type="entry name" value="ABC_NikE_OppD_transporters"/>
    <property type="match status" value="2"/>
</dbReference>
<dbReference type="EMBL" id="FWPT01000007">
    <property type="protein sequence ID" value="SMA49145.1"/>
    <property type="molecule type" value="Genomic_DNA"/>
</dbReference>
<reference evidence="5 6" key="1">
    <citation type="submission" date="2017-03" db="EMBL/GenBank/DDBJ databases">
        <authorList>
            <person name="Afonso C.L."/>
            <person name="Miller P.J."/>
            <person name="Scott M.A."/>
            <person name="Spackman E."/>
            <person name="Goraichik I."/>
            <person name="Dimitrov K.M."/>
            <person name="Suarez D.L."/>
            <person name="Swayne D.E."/>
        </authorList>
    </citation>
    <scope>NUCLEOTIDE SEQUENCE [LARGE SCALE GENOMIC DNA]</scope>
    <source>
        <strain evidence="5">SB41UT1</strain>
    </source>
</reference>
<dbReference type="GO" id="GO:0016887">
    <property type="term" value="F:ATP hydrolysis activity"/>
    <property type="evidence" value="ECO:0007669"/>
    <property type="project" value="InterPro"/>
</dbReference>
<feature type="domain" description="ABC transporter" evidence="4">
    <location>
        <begin position="279"/>
        <end position="535"/>
    </location>
</feature>
<dbReference type="Gene3D" id="3.40.50.300">
    <property type="entry name" value="P-loop containing nucleotide triphosphate hydrolases"/>
    <property type="match status" value="2"/>
</dbReference>
<evidence type="ECO:0000256" key="1">
    <source>
        <dbReference type="ARBA" id="ARBA00022448"/>
    </source>
</evidence>
<dbReference type="NCBIfam" id="NF007739">
    <property type="entry name" value="PRK10419.1"/>
    <property type="match status" value="2"/>
</dbReference>
<dbReference type="PROSITE" id="PS00211">
    <property type="entry name" value="ABC_TRANSPORTER_1"/>
    <property type="match status" value="2"/>
</dbReference>
<feature type="domain" description="ABC transporter" evidence="4">
    <location>
        <begin position="13"/>
        <end position="260"/>
    </location>
</feature>
<organism evidence="5 6">
    <name type="scientific">Parendozoicomonas haliclonae</name>
    <dbReference type="NCBI Taxonomy" id="1960125"/>
    <lineage>
        <taxon>Bacteria</taxon>
        <taxon>Pseudomonadati</taxon>
        <taxon>Pseudomonadota</taxon>
        <taxon>Gammaproteobacteria</taxon>
        <taxon>Oceanospirillales</taxon>
        <taxon>Endozoicomonadaceae</taxon>
        <taxon>Parendozoicomonas</taxon>
    </lineage>
</organism>
<keyword evidence="1" id="KW-0813">Transport</keyword>
<dbReference type="EC" id="3.6.3.-" evidence="5"/>
<dbReference type="NCBIfam" id="NF008453">
    <property type="entry name" value="PRK11308.1"/>
    <property type="match status" value="2"/>
</dbReference>
<evidence type="ECO:0000256" key="3">
    <source>
        <dbReference type="ARBA" id="ARBA00022840"/>
    </source>
</evidence>
<name>A0A1X7AMH8_9GAMM</name>
<dbReference type="GO" id="GO:0015833">
    <property type="term" value="P:peptide transport"/>
    <property type="evidence" value="ECO:0007669"/>
    <property type="project" value="InterPro"/>
</dbReference>
<evidence type="ECO:0000313" key="5">
    <source>
        <dbReference type="EMBL" id="SMA49145.1"/>
    </source>
</evidence>
<dbReference type="InterPro" id="IPR050319">
    <property type="entry name" value="ABC_transp_ATP-bind"/>
</dbReference>
<evidence type="ECO:0000259" key="4">
    <source>
        <dbReference type="PROSITE" id="PS50893"/>
    </source>
</evidence>
<protein>
    <submittedName>
        <fullName evidence="5">Glutathione import ATP-binding protein GsiA</fullName>
        <ecNumber evidence="5">3.6.3.-</ecNumber>
    </submittedName>
</protein>
<dbReference type="AlphaFoldDB" id="A0A1X7AMH8"/>
<proteinExistence type="predicted"/>
<dbReference type="GO" id="GO:0055085">
    <property type="term" value="P:transmembrane transport"/>
    <property type="evidence" value="ECO:0007669"/>
    <property type="project" value="UniProtKB-ARBA"/>
</dbReference>
<dbReference type="OrthoDB" id="9784450at2"/>
<keyword evidence="3 5" id="KW-0067">ATP-binding</keyword>
<dbReference type="InterPro" id="IPR003439">
    <property type="entry name" value="ABC_transporter-like_ATP-bd"/>
</dbReference>
<dbReference type="Pfam" id="PF00005">
    <property type="entry name" value="ABC_tran"/>
    <property type="match status" value="2"/>
</dbReference>
<dbReference type="InterPro" id="IPR017871">
    <property type="entry name" value="ABC_transporter-like_CS"/>
</dbReference>
<dbReference type="InterPro" id="IPR027417">
    <property type="entry name" value="P-loop_NTPase"/>
</dbReference>